<sequence>MDGDHIGRVLNSLNERFQLYYSLHGEFPRDVRYLDQQFNSSTPTATRRASKNRVHAKLLDYLANPDKLKADSLQADDLAIIWRWVGHEDDFFLSTVAATPPRIQHLGHSSPLLNSMCCLLKDMETQSRVDTVRGRLLLYFLALLVDERIPNVKEVTVVAALVLKTGWIAPELSSALQDNLPKWLAGGRSYVRLARELDGAGSLIFLPLITRSDWEHHCHPDGSYGGRILELLRLLGVPQAAREQQPDGSRNAHDVVGALVQHWFAACAVDPIHFVSCDPSRPKLPEPGRRIRDPRPPPRPRRGPSLRRWQSSSPRSQASTGPDGPLSGQEPLFDAHAPERDLCHVVPSPPSHPCEDTSGFFADLASPAAVV</sequence>
<gene>
    <name evidence="2" type="ORF">N7492_009798</name>
</gene>
<evidence type="ECO:0000313" key="2">
    <source>
        <dbReference type="EMBL" id="KAJ5152518.1"/>
    </source>
</evidence>
<feature type="compositionally biased region" description="Polar residues" evidence="1">
    <location>
        <begin position="309"/>
        <end position="320"/>
    </location>
</feature>
<reference evidence="2" key="2">
    <citation type="journal article" date="2023" name="IMA Fungus">
        <title>Comparative genomic study of the Penicillium genus elucidates a diverse pangenome and 15 lateral gene transfer events.</title>
        <authorList>
            <person name="Petersen C."/>
            <person name="Sorensen T."/>
            <person name="Nielsen M.R."/>
            <person name="Sondergaard T.E."/>
            <person name="Sorensen J.L."/>
            <person name="Fitzpatrick D.A."/>
            <person name="Frisvad J.C."/>
            <person name="Nielsen K.L."/>
        </authorList>
    </citation>
    <scope>NUCLEOTIDE SEQUENCE</scope>
    <source>
        <strain evidence="2">IBT 21917</strain>
    </source>
</reference>
<accession>A0A9W9HPD2</accession>
<organism evidence="2 3">
    <name type="scientific">Penicillium capsulatum</name>
    <dbReference type="NCBI Taxonomy" id="69766"/>
    <lineage>
        <taxon>Eukaryota</taxon>
        <taxon>Fungi</taxon>
        <taxon>Dikarya</taxon>
        <taxon>Ascomycota</taxon>
        <taxon>Pezizomycotina</taxon>
        <taxon>Eurotiomycetes</taxon>
        <taxon>Eurotiomycetidae</taxon>
        <taxon>Eurotiales</taxon>
        <taxon>Aspergillaceae</taxon>
        <taxon>Penicillium</taxon>
    </lineage>
</organism>
<reference evidence="2" key="1">
    <citation type="submission" date="2022-11" db="EMBL/GenBank/DDBJ databases">
        <authorList>
            <person name="Petersen C."/>
        </authorList>
    </citation>
    <scope>NUCLEOTIDE SEQUENCE</scope>
    <source>
        <strain evidence="2">IBT 21917</strain>
    </source>
</reference>
<dbReference type="AlphaFoldDB" id="A0A9W9HPD2"/>
<comment type="caution">
    <text evidence="2">The sequence shown here is derived from an EMBL/GenBank/DDBJ whole genome shotgun (WGS) entry which is preliminary data.</text>
</comment>
<evidence type="ECO:0000256" key="1">
    <source>
        <dbReference type="SAM" id="MobiDB-lite"/>
    </source>
</evidence>
<feature type="compositionally biased region" description="Basic and acidic residues" evidence="1">
    <location>
        <begin position="280"/>
        <end position="296"/>
    </location>
</feature>
<name>A0A9W9HPD2_9EURO</name>
<protein>
    <submittedName>
        <fullName evidence="2">Uncharacterized protein</fullName>
    </submittedName>
</protein>
<feature type="region of interest" description="Disordered" evidence="1">
    <location>
        <begin position="279"/>
        <end position="352"/>
    </location>
</feature>
<dbReference type="Proteomes" id="UP001146351">
    <property type="component" value="Unassembled WGS sequence"/>
</dbReference>
<keyword evidence="3" id="KW-1185">Reference proteome</keyword>
<dbReference type="EMBL" id="JAPQKO010000007">
    <property type="protein sequence ID" value="KAJ5152518.1"/>
    <property type="molecule type" value="Genomic_DNA"/>
</dbReference>
<proteinExistence type="predicted"/>
<evidence type="ECO:0000313" key="3">
    <source>
        <dbReference type="Proteomes" id="UP001146351"/>
    </source>
</evidence>